<evidence type="ECO:0000313" key="4">
    <source>
        <dbReference type="Proteomes" id="UP000282876"/>
    </source>
</evidence>
<keyword evidence="4" id="KW-1185">Reference proteome</keyword>
<feature type="signal peptide" evidence="2">
    <location>
        <begin position="1"/>
        <end position="18"/>
    </location>
</feature>
<reference evidence="3 4" key="1">
    <citation type="submission" date="2018-10" db="EMBL/GenBank/DDBJ databases">
        <title>Draft genome sequence of the microsporidian Tubulinosema ratisbonensis.</title>
        <authorList>
            <person name="Polonais V."/>
            <person name="Peyretaillade E."/>
            <person name="Niehus S."/>
            <person name="Wawrzyniak I."/>
            <person name="Franchet A."/>
            <person name="Gaspin C."/>
            <person name="Reichstadt M."/>
            <person name="Belser C."/>
            <person name="Labadie K."/>
            <person name="Delbac F."/>
            <person name="Ferrandon D."/>
        </authorList>
    </citation>
    <scope>NUCLEOTIDE SEQUENCE [LARGE SCALE GENOMIC DNA]</scope>
    <source>
        <strain evidence="3 4">Franzen</strain>
    </source>
</reference>
<dbReference type="EMBL" id="RCSS01000192">
    <property type="protein sequence ID" value="RVD92550.1"/>
    <property type="molecule type" value="Genomic_DNA"/>
</dbReference>
<protein>
    <submittedName>
        <fullName evidence="3">Uncharacterized protein</fullName>
    </submittedName>
</protein>
<keyword evidence="1" id="KW-0175">Coiled coil</keyword>
<organism evidence="3 4">
    <name type="scientific">Tubulinosema ratisbonensis</name>
    <dbReference type="NCBI Taxonomy" id="291195"/>
    <lineage>
        <taxon>Eukaryota</taxon>
        <taxon>Fungi</taxon>
        <taxon>Fungi incertae sedis</taxon>
        <taxon>Microsporidia</taxon>
        <taxon>Tubulinosematoidea</taxon>
        <taxon>Tubulinosematidae</taxon>
        <taxon>Tubulinosema</taxon>
    </lineage>
</organism>
<accession>A0A437AN05</accession>
<gene>
    <name evidence="3" type="ORF">TUBRATIS_009430</name>
</gene>
<keyword evidence="2" id="KW-0732">Signal</keyword>
<sequence>MFLNFILFINVIKINTMTQVVNVSQPVKENSDDQRLKKEDLKKFEHKFFTIKDQLFEYLILSSIFLEDNILNLCQITVTKILTNNGEYKLLNNLAVKLTTEIKEIKEFFYLKINSLLKKCEIIQSNKSNYKEKCKELLSKIFNEDINVEVFKKESKKIKENFKIKLDFKLKSIKNVEARKDLSDSIYKTYQFIFFYLNFIGRVCEFYYDTKKSLEKI</sequence>
<dbReference type="Proteomes" id="UP000282876">
    <property type="component" value="Unassembled WGS sequence"/>
</dbReference>
<evidence type="ECO:0000256" key="1">
    <source>
        <dbReference type="SAM" id="Coils"/>
    </source>
</evidence>
<dbReference type="AlphaFoldDB" id="A0A437AN05"/>
<evidence type="ECO:0000313" key="3">
    <source>
        <dbReference type="EMBL" id="RVD92550.1"/>
    </source>
</evidence>
<dbReference type="VEuPathDB" id="MicrosporidiaDB:TUBRATIS_009430"/>
<name>A0A437AN05_9MICR</name>
<comment type="caution">
    <text evidence="3">The sequence shown here is derived from an EMBL/GenBank/DDBJ whole genome shotgun (WGS) entry which is preliminary data.</text>
</comment>
<proteinExistence type="predicted"/>
<evidence type="ECO:0000256" key="2">
    <source>
        <dbReference type="SAM" id="SignalP"/>
    </source>
</evidence>
<feature type="coiled-coil region" evidence="1">
    <location>
        <begin position="113"/>
        <end position="140"/>
    </location>
</feature>
<feature type="chain" id="PRO_5019337619" evidence="2">
    <location>
        <begin position="19"/>
        <end position="217"/>
    </location>
</feature>